<sequence length="256" mass="29070">MKTSRGKKARKTLGFYVNNYKFRQPFQVLIDGTFAFAALQNKFNIHEQLAKYFQSEIKLLTTACVISETEKLGIFSSKVNGATQIVKQYAIHRCGHEKTPICGSKCLQSMTGKNNNARYIVATQDRELQDKLRIIPGVPLLYLHGKAPTLDSPSAASRKYAETKQKDLGMTTWEKENIKELRKQAGIEEKETKMKKKRKKGGPNPLSCLKKKKKEMTTSNKSDTKSGKIKKRKRKIKIASHIKDALLAELKNEHRA</sequence>
<evidence type="ECO:0000256" key="1">
    <source>
        <dbReference type="ARBA" id="ARBA00004604"/>
    </source>
</evidence>
<dbReference type="Proteomes" id="UP001430953">
    <property type="component" value="Unassembled WGS sequence"/>
</dbReference>
<feature type="region of interest" description="Disordered" evidence="8">
    <location>
        <begin position="185"/>
        <end position="237"/>
    </location>
</feature>
<dbReference type="InterPro" id="IPR006984">
    <property type="entry name" value="Fcf1/UTP23"/>
</dbReference>
<dbReference type="Gene3D" id="3.40.50.1010">
    <property type="entry name" value="5'-nuclease"/>
    <property type="match status" value="1"/>
</dbReference>
<dbReference type="Pfam" id="PF24779">
    <property type="entry name" value="UTP23_sensor"/>
    <property type="match status" value="1"/>
</dbReference>
<dbReference type="GO" id="GO:0032040">
    <property type="term" value="C:small-subunit processome"/>
    <property type="evidence" value="ECO:0007669"/>
    <property type="project" value="InterPro"/>
</dbReference>
<evidence type="ECO:0000256" key="7">
    <source>
        <dbReference type="ARBA" id="ARBA00071400"/>
    </source>
</evidence>
<evidence type="ECO:0000256" key="5">
    <source>
        <dbReference type="ARBA" id="ARBA00037300"/>
    </source>
</evidence>
<proteinExistence type="inferred from homology"/>
<dbReference type="AlphaFoldDB" id="A0AAW2F419"/>
<feature type="compositionally biased region" description="Basic residues" evidence="8">
    <location>
        <begin position="227"/>
        <end position="237"/>
    </location>
</feature>
<comment type="function">
    <text evidence="5">Involved in rRNA-processing and ribosome biogenesis.</text>
</comment>
<comment type="similarity">
    <text evidence="6">Belongs to the UTP23/FCF1 family. UTP23 subfamily.</text>
</comment>
<organism evidence="10 11">
    <name type="scientific">Cardiocondyla obscurior</name>
    <dbReference type="NCBI Taxonomy" id="286306"/>
    <lineage>
        <taxon>Eukaryota</taxon>
        <taxon>Metazoa</taxon>
        <taxon>Ecdysozoa</taxon>
        <taxon>Arthropoda</taxon>
        <taxon>Hexapoda</taxon>
        <taxon>Insecta</taxon>
        <taxon>Pterygota</taxon>
        <taxon>Neoptera</taxon>
        <taxon>Endopterygota</taxon>
        <taxon>Hymenoptera</taxon>
        <taxon>Apocrita</taxon>
        <taxon>Aculeata</taxon>
        <taxon>Formicoidea</taxon>
        <taxon>Formicidae</taxon>
        <taxon>Myrmicinae</taxon>
        <taxon>Cardiocondyla</taxon>
    </lineage>
</organism>
<dbReference type="Pfam" id="PF04900">
    <property type="entry name" value="Fcf1"/>
    <property type="match status" value="1"/>
</dbReference>
<dbReference type="GO" id="GO:0006364">
    <property type="term" value="P:rRNA processing"/>
    <property type="evidence" value="ECO:0007669"/>
    <property type="project" value="UniProtKB-KW"/>
</dbReference>
<evidence type="ECO:0000313" key="11">
    <source>
        <dbReference type="Proteomes" id="UP001430953"/>
    </source>
</evidence>
<keyword evidence="11" id="KW-1185">Reference proteome</keyword>
<keyword evidence="4" id="KW-0539">Nucleus</keyword>
<evidence type="ECO:0000259" key="9">
    <source>
        <dbReference type="Pfam" id="PF24779"/>
    </source>
</evidence>
<dbReference type="PANTHER" id="PTHR12416">
    <property type="entry name" value="RRNA-PROCESSING PROTEIN UTP23 HOMOLOG"/>
    <property type="match status" value="1"/>
</dbReference>
<evidence type="ECO:0000313" key="10">
    <source>
        <dbReference type="EMBL" id="KAL0109970.1"/>
    </source>
</evidence>
<evidence type="ECO:0000256" key="3">
    <source>
        <dbReference type="ARBA" id="ARBA00022552"/>
    </source>
</evidence>
<dbReference type="InterPro" id="IPR029060">
    <property type="entry name" value="PIN-like_dom_sf"/>
</dbReference>
<dbReference type="SUPFAM" id="SSF88723">
    <property type="entry name" value="PIN domain-like"/>
    <property type="match status" value="1"/>
</dbReference>
<evidence type="ECO:0000256" key="6">
    <source>
        <dbReference type="ARBA" id="ARBA00038503"/>
    </source>
</evidence>
<dbReference type="EMBL" id="JADYXP020000014">
    <property type="protein sequence ID" value="KAL0109970.1"/>
    <property type="molecule type" value="Genomic_DNA"/>
</dbReference>
<dbReference type="InterPro" id="IPR057776">
    <property type="entry name" value="UTP23_sensor"/>
</dbReference>
<evidence type="ECO:0000256" key="8">
    <source>
        <dbReference type="SAM" id="MobiDB-lite"/>
    </source>
</evidence>
<feature type="domain" description="UTP23 sensor motif region" evidence="9">
    <location>
        <begin position="195"/>
        <end position="213"/>
    </location>
</feature>
<keyword evidence="2" id="KW-0690">Ribosome biogenesis</keyword>
<gene>
    <name evidence="10" type="ORF">PUN28_013543</name>
</gene>
<dbReference type="CDD" id="cd09866">
    <property type="entry name" value="PIN_Fcf1-Utp23-H"/>
    <property type="match status" value="1"/>
</dbReference>
<reference evidence="10 11" key="1">
    <citation type="submission" date="2023-03" db="EMBL/GenBank/DDBJ databases">
        <title>High recombination rates correlate with genetic variation in Cardiocondyla obscurior ants.</title>
        <authorList>
            <person name="Errbii M."/>
        </authorList>
    </citation>
    <scope>NUCLEOTIDE SEQUENCE [LARGE SCALE GENOMIC DNA]</scope>
    <source>
        <strain evidence="10">Alpha-2009</strain>
        <tissue evidence="10">Whole body</tissue>
    </source>
</reference>
<name>A0AAW2F419_9HYME</name>
<evidence type="ECO:0000256" key="2">
    <source>
        <dbReference type="ARBA" id="ARBA00022517"/>
    </source>
</evidence>
<evidence type="ECO:0000256" key="4">
    <source>
        <dbReference type="ARBA" id="ARBA00023242"/>
    </source>
</evidence>
<comment type="caution">
    <text evidence="10">The sequence shown here is derived from an EMBL/GenBank/DDBJ whole genome shotgun (WGS) entry which is preliminary data.</text>
</comment>
<accession>A0AAW2F419</accession>
<keyword evidence="3" id="KW-0698">rRNA processing</keyword>
<protein>
    <recommendedName>
        <fullName evidence="7">rRNA-processing protein UTP23 homolog</fullName>
    </recommendedName>
</protein>
<dbReference type="FunFam" id="3.40.50.1010:FF:000006">
    <property type="entry name" value="rRNA-processing protein UTP23 homolog"/>
    <property type="match status" value="1"/>
</dbReference>
<comment type="subcellular location">
    <subcellularLocation>
        <location evidence="1">Nucleus</location>
        <location evidence="1">Nucleolus</location>
    </subcellularLocation>
</comment>